<comment type="caution">
    <text evidence="1">The sequence shown here is derived from an EMBL/GenBank/DDBJ whole genome shotgun (WGS) entry which is preliminary data.</text>
</comment>
<name>A0A392QUB4_9FABA</name>
<accession>A0A392QUB4</accession>
<keyword evidence="2" id="KW-1185">Reference proteome</keyword>
<feature type="non-terminal residue" evidence="1">
    <location>
        <position position="61"/>
    </location>
</feature>
<evidence type="ECO:0000313" key="2">
    <source>
        <dbReference type="Proteomes" id="UP000265520"/>
    </source>
</evidence>
<reference evidence="1 2" key="1">
    <citation type="journal article" date="2018" name="Front. Plant Sci.">
        <title>Red Clover (Trifolium pratense) and Zigzag Clover (T. medium) - A Picture of Genomic Similarities and Differences.</title>
        <authorList>
            <person name="Dluhosova J."/>
            <person name="Istvanek J."/>
            <person name="Nedelnik J."/>
            <person name="Repkova J."/>
        </authorList>
    </citation>
    <scope>NUCLEOTIDE SEQUENCE [LARGE SCALE GENOMIC DNA]</scope>
    <source>
        <strain evidence="2">cv. 10/8</strain>
        <tissue evidence="1">Leaf</tissue>
    </source>
</reference>
<protein>
    <submittedName>
        <fullName evidence="1">Uncharacterized protein</fullName>
    </submittedName>
</protein>
<dbReference type="EMBL" id="LXQA010157445">
    <property type="protein sequence ID" value="MCI27116.1"/>
    <property type="molecule type" value="Genomic_DNA"/>
</dbReference>
<proteinExistence type="predicted"/>
<dbReference type="AlphaFoldDB" id="A0A392QUB4"/>
<organism evidence="1 2">
    <name type="scientific">Trifolium medium</name>
    <dbReference type="NCBI Taxonomy" id="97028"/>
    <lineage>
        <taxon>Eukaryota</taxon>
        <taxon>Viridiplantae</taxon>
        <taxon>Streptophyta</taxon>
        <taxon>Embryophyta</taxon>
        <taxon>Tracheophyta</taxon>
        <taxon>Spermatophyta</taxon>
        <taxon>Magnoliopsida</taxon>
        <taxon>eudicotyledons</taxon>
        <taxon>Gunneridae</taxon>
        <taxon>Pentapetalae</taxon>
        <taxon>rosids</taxon>
        <taxon>fabids</taxon>
        <taxon>Fabales</taxon>
        <taxon>Fabaceae</taxon>
        <taxon>Papilionoideae</taxon>
        <taxon>50 kb inversion clade</taxon>
        <taxon>NPAAA clade</taxon>
        <taxon>Hologalegina</taxon>
        <taxon>IRL clade</taxon>
        <taxon>Trifolieae</taxon>
        <taxon>Trifolium</taxon>
    </lineage>
</organism>
<sequence>MGLSLVEETKLPQYGELMFKSRLIEDPGSLFHQAESNSDTTCWEDRGGGRHHISMQNLNTL</sequence>
<dbReference type="Proteomes" id="UP000265520">
    <property type="component" value="Unassembled WGS sequence"/>
</dbReference>
<evidence type="ECO:0000313" key="1">
    <source>
        <dbReference type="EMBL" id="MCI27116.1"/>
    </source>
</evidence>